<dbReference type="AlphaFoldDB" id="A0A8S2ZAJ9"/>
<dbReference type="EMBL" id="CAJOBC010133544">
    <property type="protein sequence ID" value="CAF4620964.1"/>
    <property type="molecule type" value="Genomic_DNA"/>
</dbReference>
<accession>A0A8S2ZAJ9</accession>
<proteinExistence type="predicted"/>
<sequence length="37" mass="4147">PTNSTKRVETKLVKKATKVAQCRTPLTNILNISDDDF</sequence>
<protein>
    <submittedName>
        <fullName evidence="1">Uncharacterized protein</fullName>
    </submittedName>
</protein>
<organism evidence="1 2">
    <name type="scientific">Didymodactylos carnosus</name>
    <dbReference type="NCBI Taxonomy" id="1234261"/>
    <lineage>
        <taxon>Eukaryota</taxon>
        <taxon>Metazoa</taxon>
        <taxon>Spiralia</taxon>
        <taxon>Gnathifera</taxon>
        <taxon>Rotifera</taxon>
        <taxon>Eurotatoria</taxon>
        <taxon>Bdelloidea</taxon>
        <taxon>Philodinida</taxon>
        <taxon>Philodinidae</taxon>
        <taxon>Didymodactylos</taxon>
    </lineage>
</organism>
<gene>
    <name evidence="1" type="ORF">SRO942_LOCUS49534</name>
</gene>
<comment type="caution">
    <text evidence="1">The sequence shown here is derived from an EMBL/GenBank/DDBJ whole genome shotgun (WGS) entry which is preliminary data.</text>
</comment>
<dbReference type="Proteomes" id="UP000681722">
    <property type="component" value="Unassembled WGS sequence"/>
</dbReference>
<reference evidence="1" key="1">
    <citation type="submission" date="2021-02" db="EMBL/GenBank/DDBJ databases">
        <authorList>
            <person name="Nowell W R."/>
        </authorList>
    </citation>
    <scope>NUCLEOTIDE SEQUENCE</scope>
</reference>
<name>A0A8S2ZAJ9_9BILA</name>
<feature type="non-terminal residue" evidence="1">
    <location>
        <position position="1"/>
    </location>
</feature>
<evidence type="ECO:0000313" key="1">
    <source>
        <dbReference type="EMBL" id="CAF4620964.1"/>
    </source>
</evidence>
<evidence type="ECO:0000313" key="2">
    <source>
        <dbReference type="Proteomes" id="UP000681722"/>
    </source>
</evidence>